<feature type="compositionally biased region" description="Low complexity" evidence="1">
    <location>
        <begin position="237"/>
        <end position="251"/>
    </location>
</feature>
<reference evidence="2" key="1">
    <citation type="submission" date="2020-05" db="EMBL/GenBank/DDBJ databases">
        <title>Phylogenomic resolution of chytrid fungi.</title>
        <authorList>
            <person name="Stajich J.E."/>
            <person name="Amses K."/>
            <person name="Simmons R."/>
            <person name="Seto K."/>
            <person name="Myers J."/>
            <person name="Bonds A."/>
            <person name="Quandt C.A."/>
            <person name="Barry K."/>
            <person name="Liu P."/>
            <person name="Grigoriev I."/>
            <person name="Longcore J.E."/>
            <person name="James T.Y."/>
        </authorList>
    </citation>
    <scope>NUCLEOTIDE SEQUENCE</scope>
    <source>
        <strain evidence="2">JEL0513</strain>
    </source>
</reference>
<comment type="caution">
    <text evidence="2">The sequence shown here is derived from an EMBL/GenBank/DDBJ whole genome shotgun (WGS) entry which is preliminary data.</text>
</comment>
<evidence type="ECO:0000256" key="1">
    <source>
        <dbReference type="SAM" id="MobiDB-lite"/>
    </source>
</evidence>
<organism evidence="2 3">
    <name type="scientific">Physocladia obscura</name>
    <dbReference type="NCBI Taxonomy" id="109957"/>
    <lineage>
        <taxon>Eukaryota</taxon>
        <taxon>Fungi</taxon>
        <taxon>Fungi incertae sedis</taxon>
        <taxon>Chytridiomycota</taxon>
        <taxon>Chytridiomycota incertae sedis</taxon>
        <taxon>Chytridiomycetes</taxon>
        <taxon>Chytridiales</taxon>
        <taxon>Chytriomycetaceae</taxon>
        <taxon>Physocladia</taxon>
    </lineage>
</organism>
<name>A0AAD5T1U7_9FUNG</name>
<feature type="region of interest" description="Disordered" evidence="1">
    <location>
        <begin position="230"/>
        <end position="284"/>
    </location>
</feature>
<evidence type="ECO:0000313" key="2">
    <source>
        <dbReference type="EMBL" id="KAJ3113093.1"/>
    </source>
</evidence>
<protein>
    <submittedName>
        <fullName evidence="2">Uncharacterized protein</fullName>
    </submittedName>
</protein>
<gene>
    <name evidence="2" type="ORF">HK100_002095</name>
</gene>
<dbReference type="Proteomes" id="UP001211907">
    <property type="component" value="Unassembled WGS sequence"/>
</dbReference>
<keyword evidence="3" id="KW-1185">Reference proteome</keyword>
<dbReference type="EMBL" id="JADGJH010001477">
    <property type="protein sequence ID" value="KAJ3113093.1"/>
    <property type="molecule type" value="Genomic_DNA"/>
</dbReference>
<proteinExistence type="predicted"/>
<feature type="compositionally biased region" description="Polar residues" evidence="1">
    <location>
        <begin position="259"/>
        <end position="278"/>
    </location>
</feature>
<dbReference type="AlphaFoldDB" id="A0AAD5T1U7"/>
<evidence type="ECO:0000313" key="3">
    <source>
        <dbReference type="Proteomes" id="UP001211907"/>
    </source>
</evidence>
<sequence length="284" mass="30445">MSKETYDSGVSAFESVYSNSTTRQQFSASLHSAPTSTAGRNPFVPTSVSTMQSPTIKPAVFSNPFVNSYLVPPSETSAAILFSPQESVDQIPKTLRNIHSNIHSDQPPPYTSPFSGSVSVSMLSIQSSANPFHPSLLSSLPIQRTISQICVSDKNNDSDFTSAASAVAAANFGADSDGDDAALARVLQEEEDGAYAEELATRNSRRRHGEINKESRVVLQSKSTSSITRYSIPPPISLSHSVSSSTSAPKTTTKRLSMLSPNSADQNPISQSFFNNLFKSKGKK</sequence>
<accession>A0AAD5T1U7</accession>